<sequence length="104" mass="11916">MLPIDPARKDLVEEFRRQPFGVHSPDLQLILNRLRAEPLAGRYTLITTRPKREWMIATLSGERGKPPELVSETRYTDPAAAEWEIFKLRWLRATGETLTGEVGS</sequence>
<dbReference type="RefSeq" id="WP_151179059.1">
    <property type="nucleotide sequence ID" value="NZ_CP042906.1"/>
</dbReference>
<dbReference type="InterPro" id="IPR058713">
    <property type="entry name" value="DMF_alpha_dom"/>
</dbReference>
<evidence type="ECO:0000313" key="3">
    <source>
        <dbReference type="Proteomes" id="UP000326202"/>
    </source>
</evidence>
<dbReference type="OrthoDB" id="7068805at2"/>
<keyword evidence="3" id="KW-1185">Reference proteome</keyword>
<accession>A0A5J6MNQ7</accession>
<dbReference type="KEGG" id="htq:FRZ44_42650"/>
<dbReference type="Pfam" id="PF26354">
    <property type="entry name" value="DMF_alpha"/>
    <property type="match status" value="1"/>
</dbReference>
<feature type="domain" description="N,N-dimethylformamidase alpha subunit" evidence="1">
    <location>
        <begin position="9"/>
        <end position="90"/>
    </location>
</feature>
<dbReference type="Proteomes" id="UP000326202">
    <property type="component" value="Chromosome"/>
</dbReference>
<gene>
    <name evidence="2" type="ORF">FRZ44_42650</name>
</gene>
<protein>
    <recommendedName>
        <fullName evidence="1">N,N-dimethylformamidase alpha subunit domain-containing protein</fullName>
    </recommendedName>
</protein>
<name>A0A5J6MNQ7_9PROT</name>
<organism evidence="2 3">
    <name type="scientific">Hypericibacter terrae</name>
    <dbReference type="NCBI Taxonomy" id="2602015"/>
    <lineage>
        <taxon>Bacteria</taxon>
        <taxon>Pseudomonadati</taxon>
        <taxon>Pseudomonadota</taxon>
        <taxon>Alphaproteobacteria</taxon>
        <taxon>Rhodospirillales</taxon>
        <taxon>Dongiaceae</taxon>
        <taxon>Hypericibacter</taxon>
    </lineage>
</organism>
<reference evidence="2 3" key="1">
    <citation type="submission" date="2019-08" db="EMBL/GenBank/DDBJ databases">
        <title>Hyperibacter terrae gen. nov., sp. nov. and Hyperibacter viscosus sp. nov., two new members in the family Rhodospirillaceae isolated from the rhizosphere of Hypericum perforatum.</title>
        <authorList>
            <person name="Noviana Z."/>
        </authorList>
    </citation>
    <scope>NUCLEOTIDE SEQUENCE [LARGE SCALE GENOMIC DNA]</scope>
    <source>
        <strain evidence="2 3">R5913</strain>
    </source>
</reference>
<dbReference type="AlphaFoldDB" id="A0A5J6MNQ7"/>
<dbReference type="EMBL" id="CP042906">
    <property type="protein sequence ID" value="QEX18953.1"/>
    <property type="molecule type" value="Genomic_DNA"/>
</dbReference>
<proteinExistence type="predicted"/>
<evidence type="ECO:0000313" key="2">
    <source>
        <dbReference type="EMBL" id="QEX18953.1"/>
    </source>
</evidence>
<evidence type="ECO:0000259" key="1">
    <source>
        <dbReference type="Pfam" id="PF26354"/>
    </source>
</evidence>